<keyword evidence="8" id="KW-1185">Reference proteome</keyword>
<proteinExistence type="predicted"/>
<evidence type="ECO:0000256" key="4">
    <source>
        <dbReference type="SAM" id="MobiDB-lite"/>
    </source>
</evidence>
<evidence type="ECO:0000259" key="5">
    <source>
        <dbReference type="Pfam" id="PF00891"/>
    </source>
</evidence>
<dbReference type="Pfam" id="PF00891">
    <property type="entry name" value="Methyltransf_2"/>
    <property type="match status" value="1"/>
</dbReference>
<feature type="domain" description="O-methyltransferase C-terminal" evidence="5">
    <location>
        <begin position="208"/>
        <end position="386"/>
    </location>
</feature>
<dbReference type="InterPro" id="IPR012967">
    <property type="entry name" value="COMT_dimerisation"/>
</dbReference>
<feature type="region of interest" description="Disordered" evidence="4">
    <location>
        <begin position="1"/>
        <end position="34"/>
    </location>
</feature>
<dbReference type="AlphaFoldDB" id="A0A447CPQ2"/>
<sequence length="410" mass="43754">MTLPTTEPDTPPDPRPQPGVVASTAGSHPAAQPAPWREAWRDRWLGWRDRLLASPRFQQLAAAFPPTRPIARRRSRELFDLCAGFVYSQILLACVRLRLFQHLADGPQSVAALVARTGLGEDALRRLLDGAVTLRLVEPRGRDRFGLGVLGAALLGNGGLPDMIEHHALLYADLADPVGLLRRDDRRDTALARYWAYADNPAASALPPDAVAAYSRLMAATQAFVADEVLAVAPLAGRRGLLDVGGGEGAFLCAAGARHPRLNLMLFDLPAVAARATARFEAAGLAGRATAHGGDFRVDPLPAGADTVSLVRVLHDHDDDTVLALLRAAHRALPSGGLLVVAEPMAEAPGAERMGAAYFGFYLLAMGRGRPRTPSALYTLLEAAGFPRPRLLRSRNPLLLQVVVAEAGSP</sequence>
<dbReference type="GO" id="GO:0032259">
    <property type="term" value="P:methylation"/>
    <property type="evidence" value="ECO:0007669"/>
    <property type="project" value="UniProtKB-KW"/>
</dbReference>
<dbReference type="SUPFAM" id="SSF46785">
    <property type="entry name" value="Winged helix' DNA-binding domain"/>
    <property type="match status" value="1"/>
</dbReference>
<name>A0A447CPQ2_9BRAD</name>
<dbReference type="PANTHER" id="PTHR43712">
    <property type="entry name" value="PUTATIVE (AFU_ORTHOLOGUE AFUA_4G14580)-RELATED"/>
    <property type="match status" value="1"/>
</dbReference>
<feature type="domain" description="O-methyltransferase dimerisation" evidence="6">
    <location>
        <begin position="80"/>
        <end position="145"/>
    </location>
</feature>
<dbReference type="PROSITE" id="PS51683">
    <property type="entry name" value="SAM_OMT_II"/>
    <property type="match status" value="1"/>
</dbReference>
<comment type="caution">
    <text evidence="7">The sequence shown here is derived from an EMBL/GenBank/DDBJ whole genome shotgun (WGS) entry which is preliminary data.</text>
</comment>
<evidence type="ECO:0000256" key="2">
    <source>
        <dbReference type="ARBA" id="ARBA00022679"/>
    </source>
</evidence>
<evidence type="ECO:0000313" key="8">
    <source>
        <dbReference type="Proteomes" id="UP000289200"/>
    </source>
</evidence>
<keyword evidence="1" id="KW-0489">Methyltransferase</keyword>
<dbReference type="InterPro" id="IPR016461">
    <property type="entry name" value="COMT-like"/>
</dbReference>
<dbReference type="InterPro" id="IPR036388">
    <property type="entry name" value="WH-like_DNA-bd_sf"/>
</dbReference>
<evidence type="ECO:0000256" key="1">
    <source>
        <dbReference type="ARBA" id="ARBA00022603"/>
    </source>
</evidence>
<dbReference type="Gene3D" id="3.40.50.150">
    <property type="entry name" value="Vaccinia Virus protein VP39"/>
    <property type="match status" value="1"/>
</dbReference>
<dbReference type="EMBL" id="UWOC01000022">
    <property type="protein sequence ID" value="VCU07104.1"/>
    <property type="molecule type" value="Genomic_DNA"/>
</dbReference>
<evidence type="ECO:0000313" key="7">
    <source>
        <dbReference type="EMBL" id="VCU07104.1"/>
    </source>
</evidence>
<keyword evidence="3" id="KW-0949">S-adenosyl-L-methionine</keyword>
<accession>A0A447CPQ2</accession>
<dbReference type="Gene3D" id="1.10.10.10">
    <property type="entry name" value="Winged helix-like DNA-binding domain superfamily/Winged helix DNA-binding domain"/>
    <property type="match status" value="1"/>
</dbReference>
<dbReference type="SUPFAM" id="SSF53335">
    <property type="entry name" value="S-adenosyl-L-methionine-dependent methyltransferases"/>
    <property type="match status" value="1"/>
</dbReference>
<dbReference type="InterPro" id="IPR001077">
    <property type="entry name" value="COMT_C"/>
</dbReference>
<evidence type="ECO:0000259" key="6">
    <source>
        <dbReference type="Pfam" id="PF08100"/>
    </source>
</evidence>
<dbReference type="Gene3D" id="1.10.287.1350">
    <property type="match status" value="1"/>
</dbReference>
<dbReference type="RefSeq" id="WP_129607471.1">
    <property type="nucleotide sequence ID" value="NZ_UWOC01000022.1"/>
</dbReference>
<evidence type="ECO:0000256" key="3">
    <source>
        <dbReference type="ARBA" id="ARBA00022691"/>
    </source>
</evidence>
<dbReference type="Proteomes" id="UP000289200">
    <property type="component" value="Unassembled WGS sequence"/>
</dbReference>
<dbReference type="CDD" id="cd02440">
    <property type="entry name" value="AdoMet_MTases"/>
    <property type="match status" value="1"/>
</dbReference>
<organism evidence="7 8">
    <name type="scientific">Rhodoplanes serenus</name>
    <dbReference type="NCBI Taxonomy" id="200615"/>
    <lineage>
        <taxon>Bacteria</taxon>
        <taxon>Pseudomonadati</taxon>
        <taxon>Pseudomonadota</taxon>
        <taxon>Alphaproteobacteria</taxon>
        <taxon>Hyphomicrobiales</taxon>
        <taxon>Nitrobacteraceae</taxon>
        <taxon>Rhodoplanes</taxon>
    </lineage>
</organism>
<dbReference type="GO" id="GO:0046983">
    <property type="term" value="F:protein dimerization activity"/>
    <property type="evidence" value="ECO:0007669"/>
    <property type="project" value="InterPro"/>
</dbReference>
<dbReference type="GO" id="GO:0008171">
    <property type="term" value="F:O-methyltransferase activity"/>
    <property type="evidence" value="ECO:0007669"/>
    <property type="project" value="InterPro"/>
</dbReference>
<keyword evidence="2" id="KW-0808">Transferase</keyword>
<dbReference type="InterPro" id="IPR036390">
    <property type="entry name" value="WH_DNA-bd_sf"/>
</dbReference>
<dbReference type="InterPro" id="IPR029063">
    <property type="entry name" value="SAM-dependent_MTases_sf"/>
</dbReference>
<dbReference type="PANTHER" id="PTHR43712:SF2">
    <property type="entry name" value="O-METHYLTRANSFERASE CICE"/>
    <property type="match status" value="1"/>
</dbReference>
<protein>
    <submittedName>
        <fullName evidence="7">Demethylspheroidene O-methyltransferase</fullName>
    </submittedName>
</protein>
<reference evidence="8" key="1">
    <citation type="submission" date="2018-10" db="EMBL/GenBank/DDBJ databases">
        <authorList>
            <person name="Peiro R."/>
            <person name="Begona"/>
            <person name="Cbmso G."/>
            <person name="Lopez M."/>
            <person name="Gonzalez S."/>
            <person name="Sacristan E."/>
            <person name="Castillo E."/>
        </authorList>
    </citation>
    <scope>NUCLEOTIDE SEQUENCE [LARGE SCALE GENOMIC DNA]</scope>
</reference>
<dbReference type="OrthoDB" id="7418600at2"/>
<gene>
    <name evidence="7" type="primary">crtF</name>
    <name evidence="7" type="ORF">RHODGE_RHODGE_00408</name>
</gene>
<dbReference type="Pfam" id="PF08100">
    <property type="entry name" value="Dimerisation"/>
    <property type="match status" value="1"/>
</dbReference>